<comment type="caution">
    <text evidence="5">The sequence shown here is derived from an EMBL/GenBank/DDBJ whole genome shotgun (WGS) entry which is preliminary data.</text>
</comment>
<keyword evidence="1" id="KW-0805">Transcription regulation</keyword>
<protein>
    <recommendedName>
        <fullName evidence="4">HTH luxR-type domain-containing protein</fullName>
    </recommendedName>
</protein>
<dbReference type="Gene3D" id="1.10.10.10">
    <property type="entry name" value="Winged helix-like DNA-binding domain superfamily/Winged helix DNA-binding domain"/>
    <property type="match status" value="1"/>
</dbReference>
<name>A0ABP7H5E3_9ACTN</name>
<dbReference type="InterPro" id="IPR036388">
    <property type="entry name" value="WH-like_DNA-bd_sf"/>
</dbReference>
<evidence type="ECO:0000259" key="4">
    <source>
        <dbReference type="PROSITE" id="PS50043"/>
    </source>
</evidence>
<evidence type="ECO:0000256" key="3">
    <source>
        <dbReference type="ARBA" id="ARBA00023163"/>
    </source>
</evidence>
<evidence type="ECO:0000256" key="1">
    <source>
        <dbReference type="ARBA" id="ARBA00023015"/>
    </source>
</evidence>
<evidence type="ECO:0000256" key="2">
    <source>
        <dbReference type="ARBA" id="ARBA00023125"/>
    </source>
</evidence>
<dbReference type="PANTHER" id="PTHR44688:SF16">
    <property type="entry name" value="DNA-BINDING TRANSCRIPTIONAL ACTIVATOR DEVR_DOSR"/>
    <property type="match status" value="1"/>
</dbReference>
<dbReference type="SUPFAM" id="SSF46894">
    <property type="entry name" value="C-terminal effector domain of the bipartite response regulators"/>
    <property type="match status" value="1"/>
</dbReference>
<keyword evidence="3" id="KW-0804">Transcription</keyword>
<dbReference type="PRINTS" id="PR00038">
    <property type="entry name" value="HTHLUXR"/>
</dbReference>
<keyword evidence="6" id="KW-1185">Reference proteome</keyword>
<reference evidence="6" key="1">
    <citation type="journal article" date="2019" name="Int. J. Syst. Evol. Microbiol.">
        <title>The Global Catalogue of Microorganisms (GCM) 10K type strain sequencing project: providing services to taxonomists for standard genome sequencing and annotation.</title>
        <authorList>
            <consortium name="The Broad Institute Genomics Platform"/>
            <consortium name="The Broad Institute Genome Sequencing Center for Infectious Disease"/>
            <person name="Wu L."/>
            <person name="Ma J."/>
        </authorList>
    </citation>
    <scope>NUCLEOTIDE SEQUENCE [LARGE SCALE GENOMIC DNA]</scope>
    <source>
        <strain evidence="6">JCM 17138</strain>
    </source>
</reference>
<dbReference type="SMART" id="SM00421">
    <property type="entry name" value="HTH_LUXR"/>
    <property type="match status" value="1"/>
</dbReference>
<accession>A0ABP7H5E3</accession>
<dbReference type="RefSeq" id="WP_275779320.1">
    <property type="nucleotide sequence ID" value="NZ_BAABDE010000007.1"/>
</dbReference>
<dbReference type="Pfam" id="PF00196">
    <property type="entry name" value="GerE"/>
    <property type="match status" value="1"/>
</dbReference>
<dbReference type="EMBL" id="BAABDE010000007">
    <property type="protein sequence ID" value="GAA3784074.1"/>
    <property type="molecule type" value="Genomic_DNA"/>
</dbReference>
<organism evidence="5 6">
    <name type="scientific">Streptomyces coacervatus</name>
    <dbReference type="NCBI Taxonomy" id="647381"/>
    <lineage>
        <taxon>Bacteria</taxon>
        <taxon>Bacillati</taxon>
        <taxon>Actinomycetota</taxon>
        <taxon>Actinomycetes</taxon>
        <taxon>Kitasatosporales</taxon>
        <taxon>Streptomycetaceae</taxon>
        <taxon>Streptomyces</taxon>
    </lineage>
</organism>
<dbReference type="PROSITE" id="PS50043">
    <property type="entry name" value="HTH_LUXR_2"/>
    <property type="match status" value="1"/>
</dbReference>
<evidence type="ECO:0000313" key="6">
    <source>
        <dbReference type="Proteomes" id="UP001501009"/>
    </source>
</evidence>
<dbReference type="InterPro" id="IPR016032">
    <property type="entry name" value="Sig_transdc_resp-reg_C-effctor"/>
</dbReference>
<dbReference type="Proteomes" id="UP001501009">
    <property type="component" value="Unassembled WGS sequence"/>
</dbReference>
<feature type="domain" description="HTH luxR-type" evidence="4">
    <location>
        <begin position="93"/>
        <end position="158"/>
    </location>
</feature>
<gene>
    <name evidence="5" type="ORF">GCM10022403_018460</name>
</gene>
<dbReference type="CDD" id="cd06170">
    <property type="entry name" value="LuxR_C_like"/>
    <property type="match status" value="1"/>
</dbReference>
<dbReference type="InterPro" id="IPR000792">
    <property type="entry name" value="Tscrpt_reg_LuxR_C"/>
</dbReference>
<keyword evidence="2" id="KW-0238">DNA-binding</keyword>
<sequence>MPAVLDSERGRKEAAFRRTDARRVSVLHGRLRALGSDAPGVDTVVATCLVWVADTLVDIAGAVGDPRSAGALVDEASAVLAALPQNGRGRQDPVTPAGILTEREHAVLVRLQEDVPLRQIGSELFISHNTVKSHARAVYRKLGVSSRTEALDRARQLRLL</sequence>
<evidence type="ECO:0000313" key="5">
    <source>
        <dbReference type="EMBL" id="GAA3784074.1"/>
    </source>
</evidence>
<dbReference type="PANTHER" id="PTHR44688">
    <property type="entry name" value="DNA-BINDING TRANSCRIPTIONAL ACTIVATOR DEVR_DOSR"/>
    <property type="match status" value="1"/>
</dbReference>
<proteinExistence type="predicted"/>